<dbReference type="Gene3D" id="3.40.50.10400">
    <property type="entry name" value="Hypothetical protein PA1492"/>
    <property type="match status" value="1"/>
</dbReference>
<sequence length="143" mass="16293">MSSPTLRIERLNPSGCPDPTAFEVLKHDQRTRFGYRPLVYVCSPFAGDTRANVALARRFSAALVERGCIPVAPHLLFPQFMDDSDSDARELAMFMGRIVMSKCEQVWIYAPQVSAGMREEARWARHLDLPITFVNHDFEEIHP</sequence>
<evidence type="ECO:0000259" key="1">
    <source>
        <dbReference type="Pfam" id="PF24963"/>
    </source>
</evidence>
<dbReference type="InterPro" id="IPR056670">
    <property type="entry name" value="DUF7768"/>
</dbReference>
<proteinExistence type="predicted"/>
<dbReference type="Proteomes" id="UP001230145">
    <property type="component" value="Unassembled WGS sequence"/>
</dbReference>
<protein>
    <recommendedName>
        <fullName evidence="1">DUF7768 domain-containing protein</fullName>
    </recommendedName>
</protein>
<name>A0ABT9PJF5_9ACTO</name>
<evidence type="ECO:0000313" key="2">
    <source>
        <dbReference type="EMBL" id="MDP9832803.1"/>
    </source>
</evidence>
<gene>
    <name evidence="2" type="ORF">J2S45_001482</name>
</gene>
<feature type="domain" description="DUF7768" evidence="1">
    <location>
        <begin position="37"/>
        <end position="133"/>
    </location>
</feature>
<dbReference type="EMBL" id="JAUSQL010000001">
    <property type="protein sequence ID" value="MDP9832803.1"/>
    <property type="molecule type" value="Genomic_DNA"/>
</dbReference>
<organism evidence="2 3">
    <name type="scientific">Trueperella abortisuis</name>
    <dbReference type="NCBI Taxonomy" id="445930"/>
    <lineage>
        <taxon>Bacteria</taxon>
        <taxon>Bacillati</taxon>
        <taxon>Actinomycetota</taxon>
        <taxon>Actinomycetes</taxon>
        <taxon>Actinomycetales</taxon>
        <taxon>Actinomycetaceae</taxon>
        <taxon>Trueperella</taxon>
    </lineage>
</organism>
<dbReference type="Pfam" id="PF24963">
    <property type="entry name" value="DUF7768"/>
    <property type="match status" value="1"/>
</dbReference>
<dbReference type="SUPFAM" id="SSF52309">
    <property type="entry name" value="N-(deoxy)ribosyltransferase-like"/>
    <property type="match status" value="1"/>
</dbReference>
<reference evidence="2 3" key="1">
    <citation type="submission" date="2023-07" db="EMBL/GenBank/DDBJ databases">
        <title>Sequencing the genomes of 1000 actinobacteria strains.</title>
        <authorList>
            <person name="Klenk H.-P."/>
        </authorList>
    </citation>
    <scope>NUCLEOTIDE SEQUENCE [LARGE SCALE GENOMIC DNA]</scope>
    <source>
        <strain evidence="2 3">DSM 19515</strain>
    </source>
</reference>
<keyword evidence="3" id="KW-1185">Reference proteome</keyword>
<dbReference type="RefSeq" id="WP_296930748.1">
    <property type="nucleotide sequence ID" value="NZ_CP133407.1"/>
</dbReference>
<evidence type="ECO:0000313" key="3">
    <source>
        <dbReference type="Proteomes" id="UP001230145"/>
    </source>
</evidence>
<accession>A0ABT9PJF5</accession>
<comment type="caution">
    <text evidence="2">The sequence shown here is derived from an EMBL/GenBank/DDBJ whole genome shotgun (WGS) entry which is preliminary data.</text>
</comment>